<dbReference type="VEuPathDB" id="TriTrypDB:TcIL3000_10_3140"/>
<sequence length="389" mass="43490">FLYFECFHQAINGGIFDGKGQLVVDTRRLQLIFSAQVAWCREMRSYWLQQEHRKLVELIIRLYVRQMHDSKEYIRRLAAEVLASVCRMTRELLPLVLEVASADVVRDFEEYRGSKHRKLSTVEVNGDEEEDRKDVDDYHVEAVEDEQEGNPVGGKAGSFSAVSACELLWSYQQKRLSYLPVVDSMCFLVAEVLRGIRGSLNTSFETYYAVIIYTFGLSACTQRVGTCSSGYGIDVQEWFGVTEEEAQTFVHLSNWKELLNEDKDAAVEGGSAVREKNPSPVLRELVRMIGAASVGTALRVIAEETARSSAPATASTTAERELMDLPNDSSDGGDDRSPPLQMFAAVVGALEFSAPYVQLIQQLMHSKGCSLLWNSAALPVVQTMIDKML</sequence>
<reference evidence="2" key="1">
    <citation type="journal article" date="2012" name="Proc. Natl. Acad. Sci. U.S.A.">
        <title>Antigenic diversity is generated by distinct evolutionary mechanisms in African trypanosome species.</title>
        <authorList>
            <person name="Jackson A.P."/>
            <person name="Berry A."/>
            <person name="Aslett M."/>
            <person name="Allison H.C."/>
            <person name="Burton P."/>
            <person name="Vavrova-Anderson J."/>
            <person name="Brown R."/>
            <person name="Browne H."/>
            <person name="Corton N."/>
            <person name="Hauser H."/>
            <person name="Gamble J."/>
            <person name="Gilderthorp R."/>
            <person name="Marcello L."/>
            <person name="McQuillan J."/>
            <person name="Otto T.D."/>
            <person name="Quail M.A."/>
            <person name="Sanders M.J."/>
            <person name="van Tonder A."/>
            <person name="Ginger M.L."/>
            <person name="Field M.C."/>
            <person name="Barry J.D."/>
            <person name="Hertz-Fowler C."/>
            <person name="Berriman M."/>
        </authorList>
    </citation>
    <scope>NUCLEOTIDE SEQUENCE</scope>
    <source>
        <strain evidence="2">IL3000</strain>
    </source>
</reference>
<dbReference type="GO" id="GO:0030686">
    <property type="term" value="C:90S preribosome"/>
    <property type="evidence" value="ECO:0007669"/>
    <property type="project" value="TreeGrafter"/>
</dbReference>
<proteinExistence type="predicted"/>
<evidence type="ECO:0000256" key="1">
    <source>
        <dbReference type="SAM" id="MobiDB-lite"/>
    </source>
</evidence>
<feature type="non-terminal residue" evidence="2">
    <location>
        <position position="389"/>
    </location>
</feature>
<dbReference type="EMBL" id="HE575323">
    <property type="protein sequence ID" value="CCC93553.1"/>
    <property type="molecule type" value="Genomic_DNA"/>
</dbReference>
<dbReference type="InterPro" id="IPR052575">
    <property type="entry name" value="SSU_processome_comp_20"/>
</dbReference>
<name>G0UVY7_TRYCI</name>
<dbReference type="PANTHER" id="PTHR17695:SF11">
    <property type="entry name" value="SMALL SUBUNIT PROCESSOME COMPONENT 20 HOMOLOG"/>
    <property type="match status" value="1"/>
</dbReference>
<organism evidence="2">
    <name type="scientific">Trypanosoma congolense (strain IL3000)</name>
    <dbReference type="NCBI Taxonomy" id="1068625"/>
    <lineage>
        <taxon>Eukaryota</taxon>
        <taxon>Discoba</taxon>
        <taxon>Euglenozoa</taxon>
        <taxon>Kinetoplastea</taxon>
        <taxon>Metakinetoplastina</taxon>
        <taxon>Trypanosomatida</taxon>
        <taxon>Trypanosomatidae</taxon>
        <taxon>Trypanosoma</taxon>
        <taxon>Nannomonas</taxon>
    </lineage>
</organism>
<dbReference type="GO" id="GO:0032040">
    <property type="term" value="C:small-subunit processome"/>
    <property type="evidence" value="ECO:0007669"/>
    <property type="project" value="TreeGrafter"/>
</dbReference>
<gene>
    <name evidence="2" type="ORF">TCIL3000_10_3140</name>
</gene>
<evidence type="ECO:0000313" key="2">
    <source>
        <dbReference type="EMBL" id="CCC93553.1"/>
    </source>
</evidence>
<dbReference type="PANTHER" id="PTHR17695">
    <property type="entry name" value="SMALL SUBUNIT PROCESSOME COMPONENT 20 HOMOLOG"/>
    <property type="match status" value="1"/>
</dbReference>
<feature type="non-terminal residue" evidence="2">
    <location>
        <position position="1"/>
    </location>
</feature>
<feature type="region of interest" description="Disordered" evidence="1">
    <location>
        <begin position="309"/>
        <end position="338"/>
    </location>
</feature>
<accession>G0UVY7</accession>
<dbReference type="AlphaFoldDB" id="G0UVY7"/>
<protein>
    <submittedName>
        <fullName evidence="2">Uncharacterized protein TCIL3000_10_3140</fullName>
    </submittedName>
</protein>